<reference evidence="2 3" key="1">
    <citation type="submission" date="2021-03" db="EMBL/GenBank/DDBJ databases">
        <title>Antimicrobial resistance genes in bacteria isolated from Japanese honey, and their potential for conferring macrolide and lincosamide resistance in the American foulbrood pathogen Paenibacillus larvae.</title>
        <authorList>
            <person name="Okamoto M."/>
            <person name="Kumagai M."/>
            <person name="Kanamori H."/>
            <person name="Takamatsu D."/>
        </authorList>
    </citation>
    <scope>NUCLEOTIDE SEQUENCE [LARGE SCALE GENOMIC DNA]</scope>
    <source>
        <strain evidence="2 3">J42TS3</strain>
    </source>
</reference>
<accession>A0ABQ4MEN0</accession>
<dbReference type="Proteomes" id="UP000679992">
    <property type="component" value="Unassembled WGS sequence"/>
</dbReference>
<organism evidence="2 3">
    <name type="scientific">Paenibacillus vini</name>
    <dbReference type="NCBI Taxonomy" id="1476024"/>
    <lineage>
        <taxon>Bacteria</taxon>
        <taxon>Bacillati</taxon>
        <taxon>Bacillota</taxon>
        <taxon>Bacilli</taxon>
        <taxon>Bacillales</taxon>
        <taxon>Paenibacillaceae</taxon>
        <taxon>Paenibacillus</taxon>
    </lineage>
</organism>
<comment type="caution">
    <text evidence="2">The sequence shown here is derived from an EMBL/GenBank/DDBJ whole genome shotgun (WGS) entry which is preliminary data.</text>
</comment>
<evidence type="ECO:0000313" key="3">
    <source>
        <dbReference type="Proteomes" id="UP000679992"/>
    </source>
</evidence>
<protein>
    <recommendedName>
        <fullName evidence="1">ThuA-like domain-containing protein</fullName>
    </recommendedName>
</protein>
<dbReference type="EMBL" id="BOSL01000011">
    <property type="protein sequence ID" value="GIP54456.1"/>
    <property type="molecule type" value="Genomic_DNA"/>
</dbReference>
<gene>
    <name evidence="2" type="ORF">J42TS3_34910</name>
</gene>
<dbReference type="PANTHER" id="PTHR40469">
    <property type="entry name" value="SECRETED GLYCOSYL HYDROLASE"/>
    <property type="match status" value="1"/>
</dbReference>
<dbReference type="SUPFAM" id="SSF52317">
    <property type="entry name" value="Class I glutamine amidotransferase-like"/>
    <property type="match status" value="1"/>
</dbReference>
<evidence type="ECO:0000313" key="2">
    <source>
        <dbReference type="EMBL" id="GIP54456.1"/>
    </source>
</evidence>
<dbReference type="PANTHER" id="PTHR40469:SF2">
    <property type="entry name" value="GALACTOSE-BINDING DOMAIN-LIKE SUPERFAMILY PROTEIN"/>
    <property type="match status" value="1"/>
</dbReference>
<dbReference type="InterPro" id="IPR029062">
    <property type="entry name" value="Class_I_gatase-like"/>
</dbReference>
<sequence>MHTILKPKALLIGDYIEAPYHPLGAVEERLREILEAEWQVTATDDYDSLQYENISAYQLCISYADRWDHPITSSQTAGLISYVAGGGGLLALHNGISLQARPEAAQLLGARFTGHPAYQELDFRVENTTHAMMRDVSPFTLEEEPYRFDIDDFSDHEVLLTYRHEDRDWPAAWVRHFGLGRIAYLMPGHHLDSFMHSGYADLVRNGARWAGQSRNRSV</sequence>
<dbReference type="Pfam" id="PF06283">
    <property type="entry name" value="ThuA"/>
    <property type="match status" value="1"/>
</dbReference>
<keyword evidence="3" id="KW-1185">Reference proteome</keyword>
<evidence type="ECO:0000259" key="1">
    <source>
        <dbReference type="Pfam" id="PF06283"/>
    </source>
</evidence>
<dbReference type="Gene3D" id="3.40.50.880">
    <property type="match status" value="1"/>
</dbReference>
<dbReference type="InterPro" id="IPR029010">
    <property type="entry name" value="ThuA-like"/>
</dbReference>
<dbReference type="RefSeq" id="WP_213655733.1">
    <property type="nucleotide sequence ID" value="NZ_BOSL01000011.1"/>
</dbReference>
<proteinExistence type="predicted"/>
<name>A0ABQ4MEN0_9BACL</name>
<feature type="domain" description="ThuA-like" evidence="1">
    <location>
        <begin position="28"/>
        <end position="210"/>
    </location>
</feature>